<comment type="caution">
    <text evidence="1">The sequence shown here is derived from an EMBL/GenBank/DDBJ whole genome shotgun (WGS) entry which is preliminary data.</text>
</comment>
<keyword evidence="2" id="KW-1185">Reference proteome</keyword>
<sequence length="188" mass="21080">MHSDPYKLRCNALAKAEQLYDAGPMSSCILTIDWGVRSRPLELHISTPFLQDRVLSEEARGLVSLETCNAQYLRGTMSCQINRSSFHPDRVGGIFCSWKFEPVLHQQMHVTGAYWACFISAVASTVTTSPAVRRGPTSPLICPFSPGKIRSRNQMDVENLALRSLEGSLSIGFRWVTKRTFGKRTNRT</sequence>
<evidence type="ECO:0000313" key="2">
    <source>
        <dbReference type="Proteomes" id="UP001586593"/>
    </source>
</evidence>
<dbReference type="EMBL" id="JAZHXJ010000067">
    <property type="protein sequence ID" value="KAL1877323.1"/>
    <property type="molecule type" value="Genomic_DNA"/>
</dbReference>
<protein>
    <submittedName>
        <fullName evidence="1">Uncharacterized protein</fullName>
    </submittedName>
</protein>
<name>A0ABR3XMW5_9PEZI</name>
<gene>
    <name evidence="1" type="ORF">VTK73DRAFT_8776</name>
</gene>
<dbReference type="Proteomes" id="UP001586593">
    <property type="component" value="Unassembled WGS sequence"/>
</dbReference>
<evidence type="ECO:0000313" key="1">
    <source>
        <dbReference type="EMBL" id="KAL1877323.1"/>
    </source>
</evidence>
<reference evidence="1 2" key="1">
    <citation type="journal article" date="2024" name="Commun. Biol.">
        <title>Comparative genomic analysis of thermophilic fungi reveals convergent evolutionary adaptations and gene losses.</title>
        <authorList>
            <person name="Steindorff A.S."/>
            <person name="Aguilar-Pontes M.V."/>
            <person name="Robinson A.J."/>
            <person name="Andreopoulos B."/>
            <person name="LaButti K."/>
            <person name="Kuo A."/>
            <person name="Mondo S."/>
            <person name="Riley R."/>
            <person name="Otillar R."/>
            <person name="Haridas S."/>
            <person name="Lipzen A."/>
            <person name="Grimwood J."/>
            <person name="Schmutz J."/>
            <person name="Clum A."/>
            <person name="Reid I.D."/>
            <person name="Moisan M.C."/>
            <person name="Butler G."/>
            <person name="Nguyen T.T.M."/>
            <person name="Dewar K."/>
            <person name="Conant G."/>
            <person name="Drula E."/>
            <person name="Henrissat B."/>
            <person name="Hansel C."/>
            <person name="Singer S."/>
            <person name="Hutchinson M.I."/>
            <person name="de Vries R.P."/>
            <person name="Natvig D.O."/>
            <person name="Powell A.J."/>
            <person name="Tsang A."/>
            <person name="Grigoriev I.V."/>
        </authorList>
    </citation>
    <scope>NUCLEOTIDE SEQUENCE [LARGE SCALE GENOMIC DNA]</scope>
    <source>
        <strain evidence="1 2">ATCC 24622</strain>
    </source>
</reference>
<proteinExistence type="predicted"/>
<accession>A0ABR3XMW5</accession>
<organism evidence="1 2">
    <name type="scientific">Phialemonium thermophilum</name>
    <dbReference type="NCBI Taxonomy" id="223376"/>
    <lineage>
        <taxon>Eukaryota</taxon>
        <taxon>Fungi</taxon>
        <taxon>Dikarya</taxon>
        <taxon>Ascomycota</taxon>
        <taxon>Pezizomycotina</taxon>
        <taxon>Sordariomycetes</taxon>
        <taxon>Sordariomycetidae</taxon>
        <taxon>Cephalothecales</taxon>
        <taxon>Cephalothecaceae</taxon>
        <taxon>Phialemonium</taxon>
    </lineage>
</organism>